<dbReference type="EMBL" id="KV749623">
    <property type="protein sequence ID" value="OCL08673.1"/>
    <property type="molecule type" value="Genomic_DNA"/>
</dbReference>
<dbReference type="PANTHER" id="PTHR38790">
    <property type="entry name" value="2EXR DOMAIN-CONTAINING PROTEIN-RELATED"/>
    <property type="match status" value="1"/>
</dbReference>
<dbReference type="Proteomes" id="UP000250140">
    <property type="component" value="Unassembled WGS sequence"/>
</dbReference>
<sequence>MPKLPSSRPRAITLSHSAIGQDSPFFTRLPLEMREKVYLNAFGRRSIHIDLCFDHVDFFGPGHANLRTPFFKDASTPKEWRWWSCVCHRMQKEVNSELFVLAFWLDRCRSGEQTYCQWVFADKSECFVGALGWLLSCHQAYSESISIMYSTNTFYLGQHVGEPLLFQNIDSLFLPQRLASMKSLELAWNFDHFGPKAACPDTGKPIFDTFLNTLTSNFPNLTKVHIEVQTENYVQERLGASLQPEESLLSTVIFPMDQMIAHFGTQLRFCELIVGWSYYQALRKALGESNSVETLFQSTSTRKFHRHADNGEGALEYWAGYLPDIIYFAHQ</sequence>
<evidence type="ECO:0000313" key="2">
    <source>
        <dbReference type="EMBL" id="OCL08673.1"/>
    </source>
</evidence>
<reference evidence="2 3" key="1">
    <citation type="journal article" date="2016" name="Nat. Commun.">
        <title>Ectomycorrhizal ecology is imprinted in the genome of the dominant symbiotic fungus Cenococcum geophilum.</title>
        <authorList>
            <consortium name="DOE Joint Genome Institute"/>
            <person name="Peter M."/>
            <person name="Kohler A."/>
            <person name="Ohm R.A."/>
            <person name="Kuo A."/>
            <person name="Krutzmann J."/>
            <person name="Morin E."/>
            <person name="Arend M."/>
            <person name="Barry K.W."/>
            <person name="Binder M."/>
            <person name="Choi C."/>
            <person name="Clum A."/>
            <person name="Copeland A."/>
            <person name="Grisel N."/>
            <person name="Haridas S."/>
            <person name="Kipfer T."/>
            <person name="LaButti K."/>
            <person name="Lindquist E."/>
            <person name="Lipzen A."/>
            <person name="Maire R."/>
            <person name="Meier B."/>
            <person name="Mihaltcheva S."/>
            <person name="Molinier V."/>
            <person name="Murat C."/>
            <person name="Poggeler S."/>
            <person name="Quandt C.A."/>
            <person name="Sperisen C."/>
            <person name="Tritt A."/>
            <person name="Tisserant E."/>
            <person name="Crous P.W."/>
            <person name="Henrissat B."/>
            <person name="Nehls U."/>
            <person name="Egli S."/>
            <person name="Spatafora J.W."/>
            <person name="Grigoriev I.V."/>
            <person name="Martin F.M."/>
        </authorList>
    </citation>
    <scope>NUCLEOTIDE SEQUENCE [LARGE SCALE GENOMIC DNA]</scope>
    <source>
        <strain evidence="2 3">CBS 207.34</strain>
    </source>
</reference>
<dbReference type="AlphaFoldDB" id="A0A8E2JT89"/>
<protein>
    <recommendedName>
        <fullName evidence="1">DUF7730 domain-containing protein</fullName>
    </recommendedName>
</protein>
<keyword evidence="3" id="KW-1185">Reference proteome</keyword>
<evidence type="ECO:0000313" key="3">
    <source>
        <dbReference type="Proteomes" id="UP000250140"/>
    </source>
</evidence>
<organism evidence="2 3">
    <name type="scientific">Glonium stellatum</name>
    <dbReference type="NCBI Taxonomy" id="574774"/>
    <lineage>
        <taxon>Eukaryota</taxon>
        <taxon>Fungi</taxon>
        <taxon>Dikarya</taxon>
        <taxon>Ascomycota</taxon>
        <taxon>Pezizomycotina</taxon>
        <taxon>Dothideomycetes</taxon>
        <taxon>Pleosporomycetidae</taxon>
        <taxon>Gloniales</taxon>
        <taxon>Gloniaceae</taxon>
        <taxon>Glonium</taxon>
    </lineage>
</organism>
<proteinExistence type="predicted"/>
<dbReference type="OrthoDB" id="515692at2759"/>
<feature type="domain" description="DUF7730" evidence="1">
    <location>
        <begin position="21"/>
        <end position="192"/>
    </location>
</feature>
<accession>A0A8E2JT89</accession>
<dbReference type="InterPro" id="IPR056632">
    <property type="entry name" value="DUF7730"/>
</dbReference>
<name>A0A8E2JT89_9PEZI</name>
<gene>
    <name evidence="2" type="ORF">AOQ84DRAFT_292646</name>
</gene>
<evidence type="ECO:0000259" key="1">
    <source>
        <dbReference type="Pfam" id="PF24864"/>
    </source>
</evidence>
<dbReference type="Pfam" id="PF24864">
    <property type="entry name" value="DUF7730"/>
    <property type="match status" value="1"/>
</dbReference>